<dbReference type="AlphaFoldDB" id="A0A2P2EC77"/>
<organism evidence="2 3">
    <name type="scientific">Candidatus Phycosocius bacilliformis</name>
    <dbReference type="NCBI Taxonomy" id="1445552"/>
    <lineage>
        <taxon>Bacteria</taxon>
        <taxon>Pseudomonadati</taxon>
        <taxon>Pseudomonadota</taxon>
        <taxon>Alphaproteobacteria</taxon>
        <taxon>Caulobacterales</taxon>
        <taxon>Caulobacterales incertae sedis</taxon>
        <taxon>Candidatus Phycosocius</taxon>
    </lineage>
</organism>
<comment type="caution">
    <text evidence="2">The sequence shown here is derived from an EMBL/GenBank/DDBJ whole genome shotgun (WGS) entry which is preliminary data.</text>
</comment>
<name>A0A2P2EC77_9PROT</name>
<feature type="region of interest" description="Disordered" evidence="1">
    <location>
        <begin position="96"/>
        <end position="140"/>
    </location>
</feature>
<dbReference type="OrthoDB" id="7165680at2"/>
<keyword evidence="2" id="KW-0132">Cell division</keyword>
<dbReference type="RefSeq" id="WP_108985533.1">
    <property type="nucleotide sequence ID" value="NZ_BFBR01000007.1"/>
</dbReference>
<proteinExistence type="predicted"/>
<dbReference type="GO" id="GO:0051301">
    <property type="term" value="P:cell division"/>
    <property type="evidence" value="ECO:0007669"/>
    <property type="project" value="UniProtKB-KW"/>
</dbReference>
<accession>A0A2P2EC77</accession>
<feature type="compositionally biased region" description="Low complexity" evidence="1">
    <location>
        <begin position="96"/>
        <end position="110"/>
    </location>
</feature>
<dbReference type="EMBL" id="BFBR01000007">
    <property type="protein sequence ID" value="GBF58676.1"/>
    <property type="molecule type" value="Genomic_DNA"/>
</dbReference>
<keyword evidence="2" id="KW-0131">Cell cycle</keyword>
<gene>
    <name evidence="2" type="primary">ftsL</name>
    <name evidence="2" type="ORF">PbB2_02364</name>
</gene>
<evidence type="ECO:0000256" key="1">
    <source>
        <dbReference type="SAM" id="MobiDB-lite"/>
    </source>
</evidence>
<keyword evidence="3" id="KW-1185">Reference proteome</keyword>
<evidence type="ECO:0000313" key="3">
    <source>
        <dbReference type="Proteomes" id="UP000245086"/>
    </source>
</evidence>
<dbReference type="Proteomes" id="UP000245086">
    <property type="component" value="Unassembled WGS sequence"/>
</dbReference>
<reference evidence="2 3" key="1">
    <citation type="journal article" date="2018" name="Genome Announc.">
        <title>Draft Genome Sequence of "Candidatus Phycosocius bacilliformis," an Alphaproteobacterial Ectosymbiont of the Hydrocarbon-Producing Green Alga Botryococcus braunii.</title>
        <authorList>
            <person name="Tanabe Y."/>
            <person name="Yamaguchi H."/>
            <person name="Watanabe M.M."/>
        </authorList>
    </citation>
    <scope>NUCLEOTIDE SEQUENCE [LARGE SCALE GENOMIC DNA]</scope>
    <source>
        <strain evidence="2 3">BOTRYCO-2</strain>
    </source>
</reference>
<protein>
    <submittedName>
        <fullName evidence="2">Cell division protein FtsL</fullName>
    </submittedName>
</protein>
<sequence length="140" mass="14819">MTLTRTHLFGFLGLVALAFILYWAKAEAQAVREHVLVLQNDVDAERRAVRTLEAELAWVERPDRLEAAAGKMGMQPVAATRMGDLTLLDEAAPLRAAATPASTPQSAVPANSAVHLPPQKGTTAQPDAKPASSATVAVGR</sequence>
<evidence type="ECO:0000313" key="2">
    <source>
        <dbReference type="EMBL" id="GBF58676.1"/>
    </source>
</evidence>